<dbReference type="GO" id="GO:0005737">
    <property type="term" value="C:cytoplasm"/>
    <property type="evidence" value="ECO:0007669"/>
    <property type="project" value="UniProtKB-UniRule"/>
</dbReference>
<dbReference type="PANTHER" id="PTHR10055">
    <property type="entry name" value="TRYPTOPHANYL-TRNA SYNTHETASE"/>
    <property type="match status" value="1"/>
</dbReference>
<dbReference type="EMBL" id="APJZ01000002">
    <property type="protein sequence ID" value="EOD42553.1"/>
    <property type="molecule type" value="Genomic_DNA"/>
</dbReference>
<name>R1E4J1_NANST</name>
<keyword evidence="3 10" id="KW-0436">Ligase</keyword>
<evidence type="ECO:0000256" key="5">
    <source>
        <dbReference type="ARBA" id="ARBA00022840"/>
    </source>
</evidence>
<comment type="caution">
    <text evidence="11">The sequence shown here is derived from an EMBL/GenBank/DDBJ whole genome shotgun (WGS) entry which is preliminary data.</text>
</comment>
<evidence type="ECO:0000256" key="7">
    <source>
        <dbReference type="ARBA" id="ARBA00023146"/>
    </source>
</evidence>
<dbReference type="EC" id="6.1.1.2" evidence="2 9"/>
<evidence type="ECO:0000256" key="6">
    <source>
        <dbReference type="ARBA" id="ARBA00022917"/>
    </source>
</evidence>
<comment type="catalytic activity">
    <reaction evidence="8">
        <text>tRNA(Trp) + L-tryptophan + ATP = L-tryptophyl-tRNA(Trp) + AMP + diphosphate + H(+)</text>
        <dbReference type="Rhea" id="RHEA:24080"/>
        <dbReference type="Rhea" id="RHEA-COMP:9671"/>
        <dbReference type="Rhea" id="RHEA-COMP:9705"/>
        <dbReference type="ChEBI" id="CHEBI:15378"/>
        <dbReference type="ChEBI" id="CHEBI:30616"/>
        <dbReference type="ChEBI" id="CHEBI:33019"/>
        <dbReference type="ChEBI" id="CHEBI:57912"/>
        <dbReference type="ChEBI" id="CHEBI:78442"/>
        <dbReference type="ChEBI" id="CHEBI:78535"/>
        <dbReference type="ChEBI" id="CHEBI:456215"/>
        <dbReference type="EC" id="6.1.1.2"/>
    </reaction>
</comment>
<evidence type="ECO:0000313" key="12">
    <source>
        <dbReference type="Proteomes" id="UP000053279"/>
    </source>
</evidence>
<dbReference type="GO" id="GO:0004830">
    <property type="term" value="F:tryptophan-tRNA ligase activity"/>
    <property type="evidence" value="ECO:0007669"/>
    <property type="project" value="UniProtKB-UniRule"/>
</dbReference>
<dbReference type="Gene3D" id="1.10.240.10">
    <property type="entry name" value="Tyrosyl-Transfer RNA Synthetase"/>
    <property type="match status" value="1"/>
</dbReference>
<evidence type="ECO:0000256" key="10">
    <source>
        <dbReference type="RuleBase" id="RU363036"/>
    </source>
</evidence>
<dbReference type="InterPro" id="IPR002305">
    <property type="entry name" value="aa-tRNA-synth_Ic"/>
</dbReference>
<evidence type="ECO:0000256" key="1">
    <source>
        <dbReference type="ARBA" id="ARBA00005594"/>
    </source>
</evidence>
<keyword evidence="6 10" id="KW-0648">Protein biosynthesis</keyword>
<evidence type="ECO:0000256" key="8">
    <source>
        <dbReference type="ARBA" id="ARBA00049929"/>
    </source>
</evidence>
<dbReference type="Proteomes" id="UP000053279">
    <property type="component" value="Unassembled WGS sequence"/>
</dbReference>
<dbReference type="AlphaFoldDB" id="R1E4J1"/>
<dbReference type="GO" id="GO:0006436">
    <property type="term" value="P:tryptophanyl-tRNA aminoacylation"/>
    <property type="evidence" value="ECO:0007669"/>
    <property type="project" value="UniProtKB-UniRule"/>
</dbReference>
<dbReference type="PRINTS" id="PR01039">
    <property type="entry name" value="TRNASYNTHTRP"/>
</dbReference>
<reference evidence="11 12" key="1">
    <citation type="submission" date="2013-02" db="EMBL/GenBank/DDBJ databases">
        <title>Insights into archaeal evolution and symbiosis from the genomes of a Nanoarchaeon and its crenarchaeal host from Yellowstone National Park.</title>
        <authorList>
            <person name="Podar M."/>
            <person name="Makarova K.S."/>
            <person name="Graham D.E."/>
            <person name="Wolf Y.I."/>
            <person name="Koonin E.V."/>
            <person name="Reysenbach A.-L."/>
        </authorList>
    </citation>
    <scope>NUCLEOTIDE SEQUENCE [LARGE SCALE GENOMIC DNA]</scope>
</reference>
<keyword evidence="4 10" id="KW-0547">Nucleotide-binding</keyword>
<dbReference type="NCBIfam" id="NF008927">
    <property type="entry name" value="PRK12285.1-4"/>
    <property type="match status" value="1"/>
</dbReference>
<organism evidence="11 12">
    <name type="scientific">Nanobsidianus stetteri</name>
    <dbReference type="NCBI Taxonomy" id="1294122"/>
    <lineage>
        <taxon>Archaea</taxon>
        <taxon>Nanobdellota</taxon>
        <taxon>Candidatus Nanoarchaeia</taxon>
        <taxon>Nanoarchaeales</taxon>
        <taxon>Nanopusillaceae</taxon>
        <taxon>Candidatus Nanobsidianus</taxon>
    </lineage>
</organism>
<protein>
    <recommendedName>
        <fullName evidence="2 9">Tryptophan--tRNA ligase</fullName>
        <ecNumber evidence="2 9">6.1.1.2</ecNumber>
    </recommendedName>
</protein>
<dbReference type="Gene3D" id="3.40.50.620">
    <property type="entry name" value="HUPs"/>
    <property type="match status" value="1"/>
</dbReference>
<dbReference type="SUPFAM" id="SSF52374">
    <property type="entry name" value="Nucleotidylyl transferase"/>
    <property type="match status" value="1"/>
</dbReference>
<evidence type="ECO:0000256" key="2">
    <source>
        <dbReference type="ARBA" id="ARBA00013161"/>
    </source>
</evidence>
<dbReference type="Pfam" id="PF00579">
    <property type="entry name" value="tRNA-synt_1b"/>
    <property type="match status" value="1"/>
</dbReference>
<dbReference type="FunFam" id="1.10.240.10:FF:000007">
    <property type="entry name" value="Tryptophan--tRNA ligase"/>
    <property type="match status" value="1"/>
</dbReference>
<accession>R1E4J1</accession>
<dbReference type="PANTHER" id="PTHR10055:SF1">
    <property type="entry name" value="TRYPTOPHAN--TRNA LIGASE, CYTOPLASMIC"/>
    <property type="match status" value="1"/>
</dbReference>
<keyword evidence="7 10" id="KW-0030">Aminoacyl-tRNA synthetase</keyword>
<sequence length="383" mass="45696">MNEYKDIINIYDANIKEEKDYEKLIKFFGVKEIDDIILNNLKYITGDLHVLLRRKFFYAHRDFDILLNKYNEGKRFFLYTGRAPSKSKMHIGHLIPFLLTKWFQEKFNVNVYIQIPDEEKYWEKKADNYEEIREYALEDAKTIASLGFDPDKTFIFIDSEYIKNMYKAAIYVAREINLNTAKSVFGFDDNSTIGLPFYIALQIVPTFFERNIPLIPCGIDQDPYFRLQRDIAEKFGYYKASTILSKFVWGLQGPYTKMSASDPKSAIFIDDDYDTIRYKIFKYAFSGGRGTLEEHRKYGGNPDIDVSYFWLSVLFEEDDNKLKEIREKYIMGELTTGELKEYTAKKIWEFLSNIQERRKNINIDKFMYDGRLAREMWEWEFRI</sequence>
<dbReference type="NCBIfam" id="TIGR00233">
    <property type="entry name" value="trpS"/>
    <property type="match status" value="1"/>
</dbReference>
<keyword evidence="12" id="KW-1185">Reference proteome</keyword>
<dbReference type="InterPro" id="IPR014729">
    <property type="entry name" value="Rossmann-like_a/b/a_fold"/>
</dbReference>
<gene>
    <name evidence="11" type="ORF">Nst1_283</name>
</gene>
<proteinExistence type="inferred from homology"/>
<evidence type="ECO:0000256" key="3">
    <source>
        <dbReference type="ARBA" id="ARBA00022598"/>
    </source>
</evidence>
<evidence type="ECO:0000256" key="4">
    <source>
        <dbReference type="ARBA" id="ARBA00022741"/>
    </source>
</evidence>
<comment type="similarity">
    <text evidence="1 10">Belongs to the class-I aminoacyl-tRNA synthetase family.</text>
</comment>
<evidence type="ECO:0000313" key="11">
    <source>
        <dbReference type="EMBL" id="EOD42553.1"/>
    </source>
</evidence>
<keyword evidence="5 10" id="KW-0067">ATP-binding</keyword>
<dbReference type="CDD" id="cd00806">
    <property type="entry name" value="TrpRS_core"/>
    <property type="match status" value="1"/>
</dbReference>
<dbReference type="PATRIC" id="fig|1294122.7.peg.274"/>
<evidence type="ECO:0000256" key="9">
    <source>
        <dbReference type="NCBIfam" id="TIGR00233"/>
    </source>
</evidence>
<dbReference type="GO" id="GO:0005524">
    <property type="term" value="F:ATP binding"/>
    <property type="evidence" value="ECO:0007669"/>
    <property type="project" value="UniProtKB-KW"/>
</dbReference>
<dbReference type="InterPro" id="IPR002306">
    <property type="entry name" value="Trp-tRNA-ligase"/>
</dbReference>